<keyword evidence="3" id="KW-1185">Reference proteome</keyword>
<evidence type="ECO:0000313" key="3">
    <source>
        <dbReference type="Proteomes" id="UP000318416"/>
    </source>
</evidence>
<proteinExistence type="predicted"/>
<evidence type="ECO:0000313" key="2">
    <source>
        <dbReference type="EMBL" id="TWE15160.1"/>
    </source>
</evidence>
<sequence>MTPDRRTLALPAFSEPATQVPHPAPAGARRPLAVEQGADFRQPPGDHVPEPGPARRPLGTGDISFSAPDRTI</sequence>
<dbReference type="OrthoDB" id="4250599at2"/>
<reference evidence="2 3" key="1">
    <citation type="submission" date="2019-06" db="EMBL/GenBank/DDBJ databases">
        <title>Sequencing the genomes of 1000 actinobacteria strains.</title>
        <authorList>
            <person name="Klenk H.-P."/>
        </authorList>
    </citation>
    <scope>NUCLEOTIDE SEQUENCE [LARGE SCALE GENOMIC DNA]</scope>
    <source>
        <strain evidence="2 3">DSM 41649</strain>
    </source>
</reference>
<dbReference type="EMBL" id="VIVR01000001">
    <property type="protein sequence ID" value="TWE15160.1"/>
    <property type="molecule type" value="Genomic_DNA"/>
</dbReference>
<comment type="caution">
    <text evidence="2">The sequence shown here is derived from an EMBL/GenBank/DDBJ whole genome shotgun (WGS) entry which is preliminary data.</text>
</comment>
<protein>
    <submittedName>
        <fullName evidence="2">Uncharacterized protein</fullName>
    </submittedName>
</protein>
<gene>
    <name evidence="2" type="ORF">FB465_0032</name>
</gene>
<dbReference type="AlphaFoldDB" id="A0A561EHS7"/>
<evidence type="ECO:0000256" key="1">
    <source>
        <dbReference type="SAM" id="MobiDB-lite"/>
    </source>
</evidence>
<accession>A0A561EHS7</accession>
<feature type="region of interest" description="Disordered" evidence="1">
    <location>
        <begin position="1"/>
        <end position="72"/>
    </location>
</feature>
<organism evidence="2 3">
    <name type="scientific">Kitasatospora atroaurantiaca</name>
    <dbReference type="NCBI Taxonomy" id="285545"/>
    <lineage>
        <taxon>Bacteria</taxon>
        <taxon>Bacillati</taxon>
        <taxon>Actinomycetota</taxon>
        <taxon>Actinomycetes</taxon>
        <taxon>Kitasatosporales</taxon>
        <taxon>Streptomycetaceae</taxon>
        <taxon>Kitasatospora</taxon>
    </lineage>
</organism>
<dbReference type="RefSeq" id="WP_145786538.1">
    <property type="nucleotide sequence ID" value="NZ_BAAABR010000084.1"/>
</dbReference>
<dbReference type="Proteomes" id="UP000318416">
    <property type="component" value="Unassembled WGS sequence"/>
</dbReference>
<name>A0A561EHS7_9ACTN</name>